<keyword evidence="1" id="KW-0472">Membrane</keyword>
<keyword evidence="1" id="KW-1133">Transmembrane helix</keyword>
<keyword evidence="1" id="KW-0812">Transmembrane</keyword>
<feature type="transmembrane region" description="Helical" evidence="1">
    <location>
        <begin position="136"/>
        <end position="155"/>
    </location>
</feature>
<dbReference type="EMBL" id="VSSQ01045109">
    <property type="protein sequence ID" value="MPM98985.1"/>
    <property type="molecule type" value="Genomic_DNA"/>
</dbReference>
<organism evidence="2">
    <name type="scientific">bioreactor metagenome</name>
    <dbReference type="NCBI Taxonomy" id="1076179"/>
    <lineage>
        <taxon>unclassified sequences</taxon>
        <taxon>metagenomes</taxon>
        <taxon>ecological metagenomes</taxon>
    </lineage>
</organism>
<reference evidence="2" key="1">
    <citation type="submission" date="2019-08" db="EMBL/GenBank/DDBJ databases">
        <authorList>
            <person name="Kucharzyk K."/>
            <person name="Murdoch R.W."/>
            <person name="Higgins S."/>
            <person name="Loffler F."/>
        </authorList>
    </citation>
    <scope>NUCLEOTIDE SEQUENCE</scope>
</reference>
<dbReference type="AlphaFoldDB" id="A0A645EBX2"/>
<evidence type="ECO:0000313" key="2">
    <source>
        <dbReference type="EMBL" id="MPM98985.1"/>
    </source>
</evidence>
<proteinExistence type="predicted"/>
<gene>
    <name evidence="2" type="ORF">SDC9_146175</name>
</gene>
<comment type="caution">
    <text evidence="2">The sequence shown here is derived from an EMBL/GenBank/DDBJ whole genome shotgun (WGS) entry which is preliminary data.</text>
</comment>
<sequence>MKKIPLVLILSLLCSNVVKAGTLPTYTSIELIEQAKSLNQTEVIYQGEVIGDILIRGEHAWLSVSDGVNAIAVYIPIQLLPQDLAVGRYLYKGDTISVKGILHRACQNHGGDLDLHVSYLERTSLGYPQEREFPEYIWIIGGVFSGIALIGANYLKKRHEVSE</sequence>
<evidence type="ECO:0000256" key="1">
    <source>
        <dbReference type="SAM" id="Phobius"/>
    </source>
</evidence>
<name>A0A645EBX2_9ZZZZ</name>
<accession>A0A645EBX2</accession>
<protein>
    <recommendedName>
        <fullName evidence="3">DNA-binding protein</fullName>
    </recommendedName>
</protein>
<evidence type="ECO:0008006" key="3">
    <source>
        <dbReference type="Google" id="ProtNLM"/>
    </source>
</evidence>